<organism evidence="3 4">
    <name type="scientific">Massariosphaeria phaeospora</name>
    <dbReference type="NCBI Taxonomy" id="100035"/>
    <lineage>
        <taxon>Eukaryota</taxon>
        <taxon>Fungi</taxon>
        <taxon>Dikarya</taxon>
        <taxon>Ascomycota</taxon>
        <taxon>Pezizomycotina</taxon>
        <taxon>Dothideomycetes</taxon>
        <taxon>Pleosporomycetidae</taxon>
        <taxon>Pleosporales</taxon>
        <taxon>Pleosporales incertae sedis</taxon>
        <taxon>Massariosphaeria</taxon>
    </lineage>
</organism>
<dbReference type="CDD" id="cd03139">
    <property type="entry name" value="GATase1_PfpI_2"/>
    <property type="match status" value="1"/>
</dbReference>
<dbReference type="InterPro" id="IPR029062">
    <property type="entry name" value="Class_I_gatase-like"/>
</dbReference>
<dbReference type="Pfam" id="PF01965">
    <property type="entry name" value="DJ-1_PfpI"/>
    <property type="match status" value="1"/>
</dbReference>
<reference evidence="3 4" key="1">
    <citation type="submission" date="2020-01" db="EMBL/GenBank/DDBJ databases">
        <authorList>
            <consortium name="DOE Joint Genome Institute"/>
            <person name="Haridas S."/>
            <person name="Albert R."/>
            <person name="Binder M."/>
            <person name="Bloem J."/>
            <person name="Labutti K."/>
            <person name="Salamov A."/>
            <person name="Andreopoulos B."/>
            <person name="Baker S.E."/>
            <person name="Barry K."/>
            <person name="Bills G."/>
            <person name="Bluhm B.H."/>
            <person name="Cannon C."/>
            <person name="Castanera R."/>
            <person name="Culley D.E."/>
            <person name="Daum C."/>
            <person name="Ezra D."/>
            <person name="Gonzalez J.B."/>
            <person name="Henrissat B."/>
            <person name="Kuo A."/>
            <person name="Liang C."/>
            <person name="Lipzen A."/>
            <person name="Lutzoni F."/>
            <person name="Magnuson J."/>
            <person name="Mondo S."/>
            <person name="Nolan M."/>
            <person name="Ohm R."/>
            <person name="Pangilinan J."/>
            <person name="Park H.-J.H."/>
            <person name="Ramirez L."/>
            <person name="Alfaro M."/>
            <person name="Sun H."/>
            <person name="Tritt A."/>
            <person name="Yoshinaga Y."/>
            <person name="Zwiers L.-H.L."/>
            <person name="Turgeon B.G."/>
            <person name="Goodwin S.B."/>
            <person name="Spatafora J.W."/>
            <person name="Crous P.W."/>
            <person name="Grigoriev I.V."/>
        </authorList>
    </citation>
    <scope>NUCLEOTIDE SEQUENCE [LARGE SCALE GENOMIC DNA]</scope>
    <source>
        <strain evidence="3 4">CBS 611.86</strain>
    </source>
</reference>
<evidence type="ECO:0000313" key="4">
    <source>
        <dbReference type="Proteomes" id="UP000481861"/>
    </source>
</evidence>
<feature type="signal peptide" evidence="1">
    <location>
        <begin position="1"/>
        <end position="20"/>
    </location>
</feature>
<dbReference type="PANTHER" id="PTHR43130">
    <property type="entry name" value="ARAC-FAMILY TRANSCRIPTIONAL REGULATOR"/>
    <property type="match status" value="1"/>
</dbReference>
<feature type="domain" description="DJ-1/PfpI" evidence="2">
    <location>
        <begin position="123"/>
        <end position="230"/>
    </location>
</feature>
<dbReference type="AlphaFoldDB" id="A0A7C8MAV6"/>
<proteinExistence type="predicted"/>
<gene>
    <name evidence="3" type="ORF">BDV95DRAFT_355979</name>
</gene>
<dbReference type="EMBL" id="JAADJZ010000007">
    <property type="protein sequence ID" value="KAF2873878.1"/>
    <property type="molecule type" value="Genomic_DNA"/>
</dbReference>
<keyword evidence="3" id="KW-0315">Glutamine amidotransferase</keyword>
<dbReference type="GO" id="GO:0016740">
    <property type="term" value="F:transferase activity"/>
    <property type="evidence" value="ECO:0007669"/>
    <property type="project" value="UniProtKB-KW"/>
</dbReference>
<evidence type="ECO:0000313" key="3">
    <source>
        <dbReference type="EMBL" id="KAF2873878.1"/>
    </source>
</evidence>
<dbReference type="SUPFAM" id="SSF52317">
    <property type="entry name" value="Class I glutamine amidotransferase-like"/>
    <property type="match status" value="1"/>
</dbReference>
<sequence>MKFQQTLAVVASFLTASVYGADNSSAHSPVDSIRHQYNAGRNLTIGWIVFNGYAPLDIWGPLSIVSALSSRYNMTLVAIHKEKGALVNNINPYTRPGGSVENYPYMLRTPSILATHTPEDAPPLDLLMVPGGSNYLTPSSDNEWIEAFVRSRYASTDYVASVCSGAVSLARAGIMDGKRATTNKWAWADLVKLGPKVEWVPNARWVADDGGKLWTSSGVAAGMDMMYALMSYLYGAEKVDLTMNAIELSPHTDSAWDPYAVVHKVPGANVSRSLFDLVGPAGYAPPTAA</sequence>
<keyword evidence="3" id="KW-0808">Transferase</keyword>
<feature type="chain" id="PRO_5028936008" evidence="1">
    <location>
        <begin position="21"/>
        <end position="289"/>
    </location>
</feature>
<evidence type="ECO:0000256" key="1">
    <source>
        <dbReference type="SAM" id="SignalP"/>
    </source>
</evidence>
<protein>
    <submittedName>
        <fullName evidence="3">Class I glutamine amidotransferase-like protein</fullName>
    </submittedName>
</protein>
<dbReference type="Gene3D" id="3.40.50.880">
    <property type="match status" value="1"/>
</dbReference>
<dbReference type="OrthoDB" id="543156at2759"/>
<keyword evidence="4" id="KW-1185">Reference proteome</keyword>
<name>A0A7C8MAV6_9PLEO</name>
<comment type="caution">
    <text evidence="3">The sequence shown here is derived from an EMBL/GenBank/DDBJ whole genome shotgun (WGS) entry which is preliminary data.</text>
</comment>
<evidence type="ECO:0000259" key="2">
    <source>
        <dbReference type="Pfam" id="PF01965"/>
    </source>
</evidence>
<dbReference type="PANTHER" id="PTHR43130:SF15">
    <property type="entry name" value="THIJ_PFPI FAMILY PROTEIN (AFU_ORTHOLOGUE AFUA_5G14240)"/>
    <property type="match status" value="1"/>
</dbReference>
<dbReference type="InterPro" id="IPR002818">
    <property type="entry name" value="DJ-1/PfpI"/>
</dbReference>
<dbReference type="Proteomes" id="UP000481861">
    <property type="component" value="Unassembled WGS sequence"/>
</dbReference>
<accession>A0A7C8MAV6</accession>
<dbReference type="InterPro" id="IPR052158">
    <property type="entry name" value="INH-QAR"/>
</dbReference>
<keyword evidence="1" id="KW-0732">Signal</keyword>